<sequence length="77" mass="9062">MTIKTKQTVLHSFLCHIFMFLGMVPSEILNARLKHENLLLLLWSGQILLRKVDFSSVVSMLKLKTMFLISFRQQKRL</sequence>
<evidence type="ECO:0000313" key="2">
    <source>
        <dbReference type="Proteomes" id="UP001249851"/>
    </source>
</evidence>
<reference evidence="1" key="1">
    <citation type="journal article" date="2023" name="G3 (Bethesda)">
        <title>Whole genome assembly and annotation of the endangered Caribbean coral Acropora cervicornis.</title>
        <authorList>
            <person name="Selwyn J.D."/>
            <person name="Vollmer S.V."/>
        </authorList>
    </citation>
    <scope>NUCLEOTIDE SEQUENCE</scope>
    <source>
        <strain evidence="1">K2</strain>
    </source>
</reference>
<gene>
    <name evidence="1" type="ORF">P5673_011850</name>
</gene>
<dbReference type="EMBL" id="JARQWQ010000022">
    <property type="protein sequence ID" value="KAK2564420.1"/>
    <property type="molecule type" value="Genomic_DNA"/>
</dbReference>
<comment type="caution">
    <text evidence="1">The sequence shown here is derived from an EMBL/GenBank/DDBJ whole genome shotgun (WGS) entry which is preliminary data.</text>
</comment>
<evidence type="ECO:0000313" key="1">
    <source>
        <dbReference type="EMBL" id="KAK2564420.1"/>
    </source>
</evidence>
<accession>A0AAD9QNI4</accession>
<dbReference type="Proteomes" id="UP001249851">
    <property type="component" value="Unassembled WGS sequence"/>
</dbReference>
<reference evidence="1" key="2">
    <citation type="journal article" date="2023" name="Science">
        <title>Genomic signatures of disease resistance in endangered staghorn corals.</title>
        <authorList>
            <person name="Vollmer S.V."/>
            <person name="Selwyn J.D."/>
            <person name="Despard B.A."/>
            <person name="Roesel C.L."/>
        </authorList>
    </citation>
    <scope>NUCLEOTIDE SEQUENCE</scope>
    <source>
        <strain evidence="1">K2</strain>
    </source>
</reference>
<name>A0AAD9QNI4_ACRCE</name>
<organism evidence="1 2">
    <name type="scientific">Acropora cervicornis</name>
    <name type="common">Staghorn coral</name>
    <dbReference type="NCBI Taxonomy" id="6130"/>
    <lineage>
        <taxon>Eukaryota</taxon>
        <taxon>Metazoa</taxon>
        <taxon>Cnidaria</taxon>
        <taxon>Anthozoa</taxon>
        <taxon>Hexacorallia</taxon>
        <taxon>Scleractinia</taxon>
        <taxon>Astrocoeniina</taxon>
        <taxon>Acroporidae</taxon>
        <taxon>Acropora</taxon>
    </lineage>
</organism>
<protein>
    <submittedName>
        <fullName evidence="1">Uncharacterized protein</fullName>
    </submittedName>
</protein>
<proteinExistence type="predicted"/>
<dbReference type="AlphaFoldDB" id="A0AAD9QNI4"/>
<keyword evidence="2" id="KW-1185">Reference proteome</keyword>